<feature type="domain" description="Carboxylesterase type B" evidence="8">
    <location>
        <begin position="35"/>
        <end position="547"/>
    </location>
</feature>
<keyword evidence="6" id="KW-0732">Signal</keyword>
<evidence type="ECO:0000256" key="6">
    <source>
        <dbReference type="RuleBase" id="RU361235"/>
    </source>
</evidence>
<evidence type="ECO:0000313" key="10">
    <source>
        <dbReference type="Proteomes" id="UP001549920"/>
    </source>
</evidence>
<accession>A0ABR3HEI6</accession>
<evidence type="ECO:0000256" key="1">
    <source>
        <dbReference type="ARBA" id="ARBA00005964"/>
    </source>
</evidence>
<dbReference type="EC" id="3.1.1.-" evidence="6"/>
<dbReference type="Proteomes" id="UP001549920">
    <property type="component" value="Unassembled WGS sequence"/>
</dbReference>
<protein>
    <recommendedName>
        <fullName evidence="6">Carboxylic ester hydrolase</fullName>
        <ecNumber evidence="6">3.1.1.-</ecNumber>
    </recommendedName>
</protein>
<evidence type="ECO:0000313" key="9">
    <source>
        <dbReference type="EMBL" id="KAL0868814.1"/>
    </source>
</evidence>
<dbReference type="InterPro" id="IPR029058">
    <property type="entry name" value="AB_hydrolase_fold"/>
</dbReference>
<keyword evidence="4" id="KW-1015">Disulfide bond</keyword>
<dbReference type="InterPro" id="IPR002018">
    <property type="entry name" value="CarbesteraseB"/>
</dbReference>
<dbReference type="PROSITE" id="PS00122">
    <property type="entry name" value="CARBOXYLESTERASE_B_1"/>
    <property type="match status" value="1"/>
</dbReference>
<dbReference type="InterPro" id="IPR019826">
    <property type="entry name" value="Carboxylesterase_B_AS"/>
</dbReference>
<dbReference type="Gene3D" id="3.40.50.1820">
    <property type="entry name" value="alpha/beta hydrolase"/>
    <property type="match status" value="1"/>
</dbReference>
<feature type="signal peptide" evidence="6">
    <location>
        <begin position="1"/>
        <end position="18"/>
    </location>
</feature>
<dbReference type="Pfam" id="PF00135">
    <property type="entry name" value="COesterase"/>
    <property type="match status" value="1"/>
</dbReference>
<evidence type="ECO:0000256" key="3">
    <source>
        <dbReference type="ARBA" id="ARBA00022801"/>
    </source>
</evidence>
<gene>
    <name evidence="9" type="ORF">ABMA27_007178</name>
</gene>
<feature type="chain" id="PRO_5044949960" description="Carboxylic ester hydrolase" evidence="6">
    <location>
        <begin position="19"/>
        <end position="576"/>
    </location>
</feature>
<feature type="compositionally biased region" description="Polar residues" evidence="7">
    <location>
        <begin position="549"/>
        <end position="559"/>
    </location>
</feature>
<keyword evidence="2" id="KW-0719">Serine esterase</keyword>
<proteinExistence type="inferred from homology"/>
<feature type="region of interest" description="Disordered" evidence="7">
    <location>
        <begin position="521"/>
        <end position="563"/>
    </location>
</feature>
<keyword evidence="3 6" id="KW-0378">Hydrolase</keyword>
<keyword evidence="10" id="KW-1185">Reference proteome</keyword>
<dbReference type="PANTHER" id="PTHR11559">
    <property type="entry name" value="CARBOXYLESTERASE"/>
    <property type="match status" value="1"/>
</dbReference>
<dbReference type="InterPro" id="IPR050309">
    <property type="entry name" value="Type-B_Carboxylest/Lipase"/>
</dbReference>
<comment type="caution">
    <text evidence="9">The sequence shown here is derived from an EMBL/GenBank/DDBJ whole genome shotgun (WGS) entry which is preliminary data.</text>
</comment>
<evidence type="ECO:0000259" key="8">
    <source>
        <dbReference type="Pfam" id="PF00135"/>
    </source>
</evidence>
<reference evidence="9 10" key="1">
    <citation type="submission" date="2024-06" db="EMBL/GenBank/DDBJ databases">
        <title>A chromosome-level genome assembly of beet webworm, Loxostege sticticalis.</title>
        <authorList>
            <person name="Zhang Y."/>
        </authorList>
    </citation>
    <scope>NUCLEOTIDE SEQUENCE [LARGE SCALE GENOMIC DNA]</scope>
    <source>
        <strain evidence="9">AQ026</strain>
        <tissue evidence="9">Whole body</tissue>
    </source>
</reference>
<evidence type="ECO:0000256" key="2">
    <source>
        <dbReference type="ARBA" id="ARBA00022487"/>
    </source>
</evidence>
<sequence>MRIIIIIIICISPAGNHGTKAAIANAAPDRSRCSPAAQTRAGPVCGVRRCAGAGVHYASFRGVPYAKQPLGELRFQELQPLDPWTEEFNATTEGPVCPQTDVVYKGLQTHQSGMSEACIHANVHVPWEALPKPGDRTDNSTGLPILVFVHGGGFAFGSGDTDLHGPEYLVSKGVIVITFNYRLNVFGFLSLNSERVPGNNGLRDCVTLLRWVRDNARAFGGDPRDVTLAGQSAGAAMAHLLSLSPAAEGLFKRAVLFSGVGNAEFFSTSPIFAKVAAGLLLGKLGILPTLDPDEIHRRLVDTPLDTLMSAHSDLLDLFGLTVFTPVVESPHPGVTTILDEDPDILVERGCGGHIPLIVGFTSAECETFRPRFTEIDIVEKIAALPAILVPPKLTYQTSPASVAALADRIARRYFNGTPTLDDFVAYCSDAYYEYPALKLAEKRASVGAPTYLYRIAYGGRRSAVKEALHLDFSGAGHIEDITYVFRAGAVLCPLRDDELDAPDDDDVMKDRMTDYIVNFMRSSNPTPSGATPWPALRPPRPQLRDVSSPRVQPNRAISDQQRDIVEFFDSLHRPRD</sequence>
<name>A0ABR3HEI6_LOXSC</name>
<evidence type="ECO:0000256" key="7">
    <source>
        <dbReference type="SAM" id="MobiDB-lite"/>
    </source>
</evidence>
<comment type="similarity">
    <text evidence="1 6">Belongs to the type-B carboxylesterase/lipase family.</text>
</comment>
<evidence type="ECO:0000256" key="5">
    <source>
        <dbReference type="ARBA" id="ARBA00023180"/>
    </source>
</evidence>
<organism evidence="9 10">
    <name type="scientific">Loxostege sticticalis</name>
    <name type="common">Beet webworm moth</name>
    <dbReference type="NCBI Taxonomy" id="481309"/>
    <lineage>
        <taxon>Eukaryota</taxon>
        <taxon>Metazoa</taxon>
        <taxon>Ecdysozoa</taxon>
        <taxon>Arthropoda</taxon>
        <taxon>Hexapoda</taxon>
        <taxon>Insecta</taxon>
        <taxon>Pterygota</taxon>
        <taxon>Neoptera</taxon>
        <taxon>Endopterygota</taxon>
        <taxon>Lepidoptera</taxon>
        <taxon>Glossata</taxon>
        <taxon>Ditrysia</taxon>
        <taxon>Pyraloidea</taxon>
        <taxon>Crambidae</taxon>
        <taxon>Pyraustinae</taxon>
        <taxon>Loxostege</taxon>
    </lineage>
</organism>
<keyword evidence="5" id="KW-0325">Glycoprotein</keyword>
<dbReference type="SUPFAM" id="SSF53474">
    <property type="entry name" value="alpha/beta-Hydrolases"/>
    <property type="match status" value="1"/>
</dbReference>
<evidence type="ECO:0000256" key="4">
    <source>
        <dbReference type="ARBA" id="ARBA00023157"/>
    </source>
</evidence>
<dbReference type="EMBL" id="JBEUOH010000020">
    <property type="protein sequence ID" value="KAL0868814.1"/>
    <property type="molecule type" value="Genomic_DNA"/>
</dbReference>